<accession>A0ABV7J825</accession>
<evidence type="ECO:0000313" key="2">
    <source>
        <dbReference type="EMBL" id="MFC3194079.1"/>
    </source>
</evidence>
<keyword evidence="1" id="KW-0812">Transmembrane</keyword>
<dbReference type="EMBL" id="JBHRTS010000003">
    <property type="protein sequence ID" value="MFC3194079.1"/>
    <property type="molecule type" value="Genomic_DNA"/>
</dbReference>
<dbReference type="InterPro" id="IPR025060">
    <property type="entry name" value="DUF3999"/>
</dbReference>
<dbReference type="Pfam" id="PF13163">
    <property type="entry name" value="DUF3999"/>
    <property type="match status" value="1"/>
</dbReference>
<keyword evidence="1" id="KW-1133">Transmembrane helix</keyword>
<dbReference type="RefSeq" id="WP_077412056.1">
    <property type="nucleotide sequence ID" value="NZ_JBHRTS010000003.1"/>
</dbReference>
<dbReference type="Proteomes" id="UP001595533">
    <property type="component" value="Unassembled WGS sequence"/>
</dbReference>
<proteinExistence type="predicted"/>
<evidence type="ECO:0000313" key="3">
    <source>
        <dbReference type="Proteomes" id="UP001595533"/>
    </source>
</evidence>
<reference evidence="3" key="1">
    <citation type="journal article" date="2019" name="Int. J. Syst. Evol. Microbiol.">
        <title>The Global Catalogue of Microorganisms (GCM) 10K type strain sequencing project: providing services to taxonomists for standard genome sequencing and annotation.</title>
        <authorList>
            <consortium name="The Broad Institute Genomics Platform"/>
            <consortium name="The Broad Institute Genome Sequencing Center for Infectious Disease"/>
            <person name="Wu L."/>
            <person name="Ma J."/>
        </authorList>
    </citation>
    <scope>NUCLEOTIDE SEQUENCE [LARGE SCALE GENOMIC DNA]</scope>
    <source>
        <strain evidence="3">KCTC 42953</strain>
    </source>
</reference>
<keyword evidence="3" id="KW-1185">Reference proteome</keyword>
<sequence length="456" mass="52107">MHKYALLLMLLCPLAVDAGFRYAMPMILDEASSGYRFNVPGEVYQRVHHADLRDLRITNQAGDEVPMRITLNEDRKLTSWSDTSLPVFSLRRLQEVPVTSQQTRTSWQGDEESFTVTTSEQLRRFVRQQVADDGRTVLIDASLVKGQGLRELVLDWSFQAVGNRVFYVGLSGSDDLSAWRSVQNRQKLIELDTGGRVVLENRIPVGRADFAYYKLEFQGPEIPTINQVTARISRETRNSPIKWRTIQAFEELDRESMGHAIEWDAGGYYPAEAVKLVFDYPNLMADVRLFSRANPQAPWRLVTQGPVYEVGDGELSMFNDDLSFPTNQHRYWRLTSDSAINSQWITGIEMAWRSHQVQFLAQGEAPFTLRFGSAKVNSWPSVKWYQTLTQPMKHSLFSSAVWLGEISQLVHAPVEQPEEQQPDDSSRLVFWGLLVLVLTFLLVMAVQLLREVGDEQ</sequence>
<evidence type="ECO:0000256" key="1">
    <source>
        <dbReference type="SAM" id="Phobius"/>
    </source>
</evidence>
<comment type="caution">
    <text evidence="2">The sequence shown here is derived from an EMBL/GenBank/DDBJ whole genome shotgun (WGS) entry which is preliminary data.</text>
</comment>
<organism evidence="2 3">
    <name type="scientific">Marinicella sediminis</name>
    <dbReference type="NCBI Taxonomy" id="1792834"/>
    <lineage>
        <taxon>Bacteria</taxon>
        <taxon>Pseudomonadati</taxon>
        <taxon>Pseudomonadota</taxon>
        <taxon>Gammaproteobacteria</taxon>
        <taxon>Lysobacterales</taxon>
        <taxon>Marinicellaceae</taxon>
        <taxon>Marinicella</taxon>
    </lineage>
</organism>
<keyword evidence="1" id="KW-0472">Membrane</keyword>
<name>A0ABV7J825_9GAMM</name>
<feature type="transmembrane region" description="Helical" evidence="1">
    <location>
        <begin position="428"/>
        <end position="449"/>
    </location>
</feature>
<gene>
    <name evidence="2" type="ORF">ACFODZ_07485</name>
</gene>
<protein>
    <submittedName>
        <fullName evidence="2">DUF3999 family protein</fullName>
    </submittedName>
</protein>